<dbReference type="SUPFAM" id="SSF100950">
    <property type="entry name" value="NagB/RpiA/CoA transferase-like"/>
    <property type="match status" value="1"/>
</dbReference>
<dbReference type="Pfam" id="PF01812">
    <property type="entry name" value="5-FTHF_cyc-lig"/>
    <property type="match status" value="1"/>
</dbReference>
<organism evidence="5 6">
    <name type="scientific">Fibrella forsythiae</name>
    <dbReference type="NCBI Taxonomy" id="2817061"/>
    <lineage>
        <taxon>Bacteria</taxon>
        <taxon>Pseudomonadati</taxon>
        <taxon>Bacteroidota</taxon>
        <taxon>Cytophagia</taxon>
        <taxon>Cytophagales</taxon>
        <taxon>Spirosomataceae</taxon>
        <taxon>Fibrella</taxon>
    </lineage>
</organism>
<dbReference type="InterPro" id="IPR037171">
    <property type="entry name" value="NagB/RpiA_transferase-like"/>
</dbReference>
<protein>
    <recommendedName>
        <fullName evidence="4">5-formyltetrahydrofolate cyclo-ligase</fullName>
        <ecNumber evidence="4">6.3.3.2</ecNumber>
    </recommendedName>
</protein>
<keyword evidence="2 4" id="KW-0547">Nucleotide-binding</keyword>
<dbReference type="NCBIfam" id="TIGR02727">
    <property type="entry name" value="MTHFS_bact"/>
    <property type="match status" value="1"/>
</dbReference>
<name>A0ABS3JIY5_9BACT</name>
<sequence>MTKRKALVATEHLLYSQQILAQFFSDTLILSCLAKHNTVVHTYLPILRNNEVDTWPIIQQLWRDFPSLRIWSSITDSKSHTLRHFQLTADTALTETKWGIPEPSGAVEFVVGQPDLVIVPLLAFDNAGNRVGYGGGYYDRFLAEAGPDCLKIGLSFFDPVEHITGIEETDIRLDTCITPEAVFSFR</sequence>
<keyword evidence="6" id="KW-1185">Reference proteome</keyword>
<gene>
    <name evidence="5" type="ORF">J2I46_15370</name>
</gene>
<keyword evidence="3 4" id="KW-0067">ATP-binding</keyword>
<evidence type="ECO:0000256" key="3">
    <source>
        <dbReference type="ARBA" id="ARBA00022840"/>
    </source>
</evidence>
<keyword evidence="4" id="KW-0479">Metal-binding</keyword>
<accession>A0ABS3JIY5</accession>
<dbReference type="EMBL" id="JAFMYW010000004">
    <property type="protein sequence ID" value="MBO0949976.1"/>
    <property type="molecule type" value="Genomic_DNA"/>
</dbReference>
<keyword evidence="4" id="KW-0460">Magnesium</keyword>
<dbReference type="GO" id="GO:0030272">
    <property type="term" value="F:5-formyltetrahydrofolate cyclo-ligase activity"/>
    <property type="evidence" value="ECO:0007669"/>
    <property type="project" value="UniProtKB-EC"/>
</dbReference>
<dbReference type="PIRSF" id="PIRSF006806">
    <property type="entry name" value="FTHF_cligase"/>
    <property type="match status" value="1"/>
</dbReference>
<dbReference type="Proteomes" id="UP000664628">
    <property type="component" value="Unassembled WGS sequence"/>
</dbReference>
<reference evidence="5 6" key="1">
    <citation type="submission" date="2021-03" db="EMBL/GenBank/DDBJ databases">
        <title>Fibrella sp. HMF5405 genome sequencing and assembly.</title>
        <authorList>
            <person name="Kang H."/>
            <person name="Kim H."/>
            <person name="Bae S."/>
            <person name="Joh K."/>
        </authorList>
    </citation>
    <scope>NUCLEOTIDE SEQUENCE [LARGE SCALE GENOMIC DNA]</scope>
    <source>
        <strain evidence="5 6">HMF5405</strain>
    </source>
</reference>
<comment type="cofactor">
    <cofactor evidence="4">
        <name>Mg(2+)</name>
        <dbReference type="ChEBI" id="CHEBI:18420"/>
    </cofactor>
</comment>
<dbReference type="InterPro" id="IPR002698">
    <property type="entry name" value="FTHF_cligase"/>
</dbReference>
<dbReference type="PANTHER" id="PTHR23407:SF1">
    <property type="entry name" value="5-FORMYLTETRAHYDROFOLATE CYCLO-LIGASE"/>
    <property type="match status" value="1"/>
</dbReference>
<evidence type="ECO:0000256" key="4">
    <source>
        <dbReference type="RuleBase" id="RU361279"/>
    </source>
</evidence>
<evidence type="ECO:0000256" key="1">
    <source>
        <dbReference type="ARBA" id="ARBA00010638"/>
    </source>
</evidence>
<evidence type="ECO:0000313" key="5">
    <source>
        <dbReference type="EMBL" id="MBO0949976.1"/>
    </source>
</evidence>
<comment type="similarity">
    <text evidence="1 4">Belongs to the 5-formyltetrahydrofolate cyclo-ligase family.</text>
</comment>
<dbReference type="Gene3D" id="3.40.50.10420">
    <property type="entry name" value="NagB/RpiA/CoA transferase-like"/>
    <property type="match status" value="1"/>
</dbReference>
<comment type="catalytic activity">
    <reaction evidence="4">
        <text>(6S)-5-formyl-5,6,7,8-tetrahydrofolate + ATP = (6R)-5,10-methenyltetrahydrofolate + ADP + phosphate</text>
        <dbReference type="Rhea" id="RHEA:10488"/>
        <dbReference type="ChEBI" id="CHEBI:30616"/>
        <dbReference type="ChEBI" id="CHEBI:43474"/>
        <dbReference type="ChEBI" id="CHEBI:57455"/>
        <dbReference type="ChEBI" id="CHEBI:57457"/>
        <dbReference type="ChEBI" id="CHEBI:456216"/>
        <dbReference type="EC" id="6.3.3.2"/>
    </reaction>
</comment>
<dbReference type="EC" id="6.3.3.2" evidence="4"/>
<evidence type="ECO:0000313" key="6">
    <source>
        <dbReference type="Proteomes" id="UP000664628"/>
    </source>
</evidence>
<keyword evidence="5" id="KW-0436">Ligase</keyword>
<proteinExistence type="inferred from homology"/>
<comment type="caution">
    <text evidence="5">The sequence shown here is derived from an EMBL/GenBank/DDBJ whole genome shotgun (WGS) entry which is preliminary data.</text>
</comment>
<dbReference type="PANTHER" id="PTHR23407">
    <property type="entry name" value="ATPASE INHIBITOR/5-FORMYLTETRAHYDROFOLATE CYCLO-LIGASE"/>
    <property type="match status" value="1"/>
</dbReference>
<evidence type="ECO:0000256" key="2">
    <source>
        <dbReference type="ARBA" id="ARBA00022741"/>
    </source>
</evidence>
<dbReference type="InterPro" id="IPR024185">
    <property type="entry name" value="FTHF_cligase-like_sf"/>
</dbReference>